<evidence type="ECO:0000313" key="15">
    <source>
        <dbReference type="EMBL" id="PKR78928.1"/>
    </source>
</evidence>
<organism evidence="15 16">
    <name type="scientific">Halalkalibacillus sediminis</name>
    <dbReference type="NCBI Taxonomy" id="2018042"/>
    <lineage>
        <taxon>Bacteria</taxon>
        <taxon>Bacillati</taxon>
        <taxon>Bacillota</taxon>
        <taxon>Bacilli</taxon>
        <taxon>Bacillales</taxon>
        <taxon>Bacillaceae</taxon>
        <taxon>Halalkalibacillus</taxon>
    </lineage>
</organism>
<feature type="domain" description="Fumarate reductase/succinate dehydrogenase flavoprotein-like C-terminal" evidence="14">
    <location>
        <begin position="415"/>
        <end position="496"/>
    </location>
</feature>
<evidence type="ECO:0000256" key="10">
    <source>
        <dbReference type="ARBA" id="ARBA00048305"/>
    </source>
</evidence>
<dbReference type="Gene3D" id="1.20.58.100">
    <property type="entry name" value="Fumarate reductase/succinate dehydrogenase flavoprotein-like, C-terminal domain"/>
    <property type="match status" value="1"/>
</dbReference>
<dbReference type="InterPro" id="IPR003953">
    <property type="entry name" value="FAD-dep_OxRdtase_2_FAD-bd"/>
</dbReference>
<dbReference type="SUPFAM" id="SSF56425">
    <property type="entry name" value="Succinate dehydrogenase/fumarate reductase flavoprotein, catalytic domain"/>
    <property type="match status" value="1"/>
</dbReference>
<dbReference type="InterPro" id="IPR027477">
    <property type="entry name" value="Succ_DH/fumarate_Rdtase_cat_sf"/>
</dbReference>
<evidence type="ECO:0000259" key="14">
    <source>
        <dbReference type="Pfam" id="PF02910"/>
    </source>
</evidence>
<sequence length="518" mass="57273">MKKTDVIIIGSGVAALQLASQLNNDLDITILTKDNLETSNSSIAQGGVAASVGPDDSTESHFDDTMVAGCHFNDADTVRSIINQAPNLINGLLQIGCFFDKTSNNLLSLGREGAHSFNRILHAGGDQTGKFIVNSLKNDLGNTQTIEHALVYEVLVDESSNTCYGVKYKDKYNINRELHAQAIVLATGGAGQLYTYTSNGPFATGDGYILGYHAGATLTNLEFIQFHPTLLFRDGECKGLISEAVRGEGGILVNDYREKIMENFHPLADLAPRHIVSQKIYEHLQNGENIYLDVSSISDFEKKFPSITEMCRNNDISMKEGLLPVCPGAHFMIGGIKTTLKGQTSVNQLYAIGEVAHTGIHGANRLASNSLLEGLYMGKALADHINKRAPVNHEYFHNSSPKESSGLSYLPTLTELQEQMMRNVGIIRNHNQLQQMLNWLNSFTNFPLTIPSLDSSSKKEIERLFAYQLSYLITESALKRSESRGAHFRSDFPYERQQFSAIQSHFKKMRESNERVKA</sequence>
<protein>
    <recommendedName>
        <fullName evidence="5 11">L-aspartate oxidase</fullName>
        <ecNumber evidence="4 11">1.4.3.16</ecNumber>
    </recommendedName>
</protein>
<dbReference type="Pfam" id="PF00890">
    <property type="entry name" value="FAD_binding_2"/>
    <property type="match status" value="1"/>
</dbReference>
<dbReference type="InterPro" id="IPR037099">
    <property type="entry name" value="Fum_R/Succ_DH_flav-like_C_sf"/>
</dbReference>
<evidence type="ECO:0000256" key="1">
    <source>
        <dbReference type="ARBA" id="ARBA00001974"/>
    </source>
</evidence>
<dbReference type="PANTHER" id="PTHR42716:SF2">
    <property type="entry name" value="L-ASPARTATE OXIDASE, CHLOROPLASTIC"/>
    <property type="match status" value="1"/>
</dbReference>
<dbReference type="Gene3D" id="3.90.700.10">
    <property type="entry name" value="Succinate dehydrogenase/fumarate reductase flavoprotein, catalytic domain"/>
    <property type="match status" value="1"/>
</dbReference>
<comment type="catalytic activity">
    <reaction evidence="10">
        <text>L-aspartate + O2 = iminosuccinate + H2O2</text>
        <dbReference type="Rhea" id="RHEA:25876"/>
        <dbReference type="ChEBI" id="CHEBI:15379"/>
        <dbReference type="ChEBI" id="CHEBI:16240"/>
        <dbReference type="ChEBI" id="CHEBI:29991"/>
        <dbReference type="ChEBI" id="CHEBI:77875"/>
        <dbReference type="EC" id="1.4.3.16"/>
    </reaction>
    <physiologicalReaction direction="left-to-right" evidence="10">
        <dbReference type="Rhea" id="RHEA:25877"/>
    </physiologicalReaction>
</comment>
<evidence type="ECO:0000256" key="4">
    <source>
        <dbReference type="ARBA" id="ARBA00012173"/>
    </source>
</evidence>
<accession>A0A2I0QX94</accession>
<evidence type="ECO:0000256" key="8">
    <source>
        <dbReference type="ARBA" id="ARBA00022827"/>
    </source>
</evidence>
<evidence type="ECO:0000256" key="5">
    <source>
        <dbReference type="ARBA" id="ARBA00021901"/>
    </source>
</evidence>
<dbReference type="InterPro" id="IPR015939">
    <property type="entry name" value="Fum_Rdtase/Succ_DH_flav-like_C"/>
</dbReference>
<keyword evidence="16" id="KW-1185">Reference proteome</keyword>
<dbReference type="EMBL" id="PJNH01000001">
    <property type="protein sequence ID" value="PKR78928.1"/>
    <property type="molecule type" value="Genomic_DNA"/>
</dbReference>
<dbReference type="UniPathway" id="UPA00253">
    <property type="reaction ID" value="UER00326"/>
</dbReference>
<feature type="domain" description="FAD-dependent oxidoreductase 2 FAD-binding" evidence="13">
    <location>
        <begin position="5"/>
        <end position="371"/>
    </location>
</feature>
<dbReference type="InterPro" id="IPR005288">
    <property type="entry name" value="NadB"/>
</dbReference>
<dbReference type="Pfam" id="PF02910">
    <property type="entry name" value="Succ_DH_flav_C"/>
    <property type="match status" value="1"/>
</dbReference>
<evidence type="ECO:0000256" key="6">
    <source>
        <dbReference type="ARBA" id="ARBA00022630"/>
    </source>
</evidence>
<reference evidence="15 16" key="1">
    <citation type="submission" date="2017-06" db="EMBL/GenBank/DDBJ databases">
        <title>the draft geome sequence of Illustriluteabacillus marina B3227.</title>
        <authorList>
            <person name="He R.-H."/>
            <person name="Du Z.-J."/>
        </authorList>
    </citation>
    <scope>NUCLEOTIDE SEQUENCE [LARGE SCALE GENOMIC DNA]</scope>
    <source>
        <strain evidence="15 16">B3227</strain>
    </source>
</reference>
<dbReference type="Gene3D" id="3.50.50.60">
    <property type="entry name" value="FAD/NAD(P)-binding domain"/>
    <property type="match status" value="1"/>
</dbReference>
<evidence type="ECO:0000256" key="7">
    <source>
        <dbReference type="ARBA" id="ARBA00022642"/>
    </source>
</evidence>
<comment type="caution">
    <text evidence="15">The sequence shown here is derived from an EMBL/GenBank/DDBJ whole genome shotgun (WGS) entry which is preliminary data.</text>
</comment>
<proteinExistence type="inferred from homology"/>
<keyword evidence="8 12" id="KW-0274">FAD</keyword>
<dbReference type="Proteomes" id="UP000243524">
    <property type="component" value="Unassembled WGS sequence"/>
</dbReference>
<dbReference type="OrthoDB" id="9806724at2"/>
<evidence type="ECO:0000256" key="3">
    <source>
        <dbReference type="ARBA" id="ARBA00008562"/>
    </source>
</evidence>
<keyword evidence="7 12" id="KW-0662">Pyridine nucleotide biosynthesis</keyword>
<dbReference type="FunFam" id="3.90.700.10:FF:000002">
    <property type="entry name" value="L-aspartate oxidase"/>
    <property type="match status" value="1"/>
</dbReference>
<dbReference type="EC" id="1.4.3.16" evidence="4 11"/>
<keyword evidence="9 12" id="KW-0560">Oxidoreductase</keyword>
<dbReference type="GO" id="GO:0005737">
    <property type="term" value="C:cytoplasm"/>
    <property type="evidence" value="ECO:0007669"/>
    <property type="project" value="UniProtKB-SubCell"/>
</dbReference>
<dbReference type="SUPFAM" id="SSF46977">
    <property type="entry name" value="Succinate dehydrogenase/fumarate reductase flavoprotein C-terminal domain"/>
    <property type="match status" value="1"/>
</dbReference>
<dbReference type="GO" id="GO:0034628">
    <property type="term" value="P:'de novo' NAD+ biosynthetic process from L-aspartate"/>
    <property type="evidence" value="ECO:0007669"/>
    <property type="project" value="TreeGrafter"/>
</dbReference>
<comment type="function">
    <text evidence="12">Catalyzes the oxidation of L-aspartate to iminoaspartate.</text>
</comment>
<dbReference type="RefSeq" id="WP_101330672.1">
    <property type="nucleotide sequence ID" value="NZ_PJNH01000001.1"/>
</dbReference>
<evidence type="ECO:0000259" key="13">
    <source>
        <dbReference type="Pfam" id="PF00890"/>
    </source>
</evidence>
<dbReference type="NCBIfam" id="TIGR00551">
    <property type="entry name" value="nadB"/>
    <property type="match status" value="1"/>
</dbReference>
<evidence type="ECO:0000256" key="9">
    <source>
        <dbReference type="ARBA" id="ARBA00023002"/>
    </source>
</evidence>
<comment type="similarity">
    <text evidence="3 12">Belongs to the FAD-dependent oxidoreductase 2 family. NadB subfamily.</text>
</comment>
<dbReference type="PANTHER" id="PTHR42716">
    <property type="entry name" value="L-ASPARTATE OXIDASE"/>
    <property type="match status" value="1"/>
</dbReference>
<keyword evidence="6 12" id="KW-0285">Flavoprotein</keyword>
<dbReference type="GO" id="GO:0033765">
    <property type="term" value="F:steroid dehydrogenase activity, acting on the CH-CH group of donors"/>
    <property type="evidence" value="ECO:0007669"/>
    <property type="project" value="UniProtKB-ARBA"/>
</dbReference>
<evidence type="ECO:0000256" key="12">
    <source>
        <dbReference type="RuleBase" id="RU362049"/>
    </source>
</evidence>
<name>A0A2I0QX94_9BACI</name>
<dbReference type="SUPFAM" id="SSF51905">
    <property type="entry name" value="FAD/NAD(P)-binding domain"/>
    <property type="match status" value="1"/>
</dbReference>
<evidence type="ECO:0000256" key="2">
    <source>
        <dbReference type="ARBA" id="ARBA00004950"/>
    </source>
</evidence>
<gene>
    <name evidence="15" type="primary">nadB</name>
    <name evidence="15" type="ORF">CEY16_04010</name>
</gene>
<dbReference type="GO" id="GO:0008734">
    <property type="term" value="F:L-aspartate oxidase activity"/>
    <property type="evidence" value="ECO:0007669"/>
    <property type="project" value="UniProtKB-UniRule"/>
</dbReference>
<evidence type="ECO:0000256" key="11">
    <source>
        <dbReference type="NCBIfam" id="TIGR00551"/>
    </source>
</evidence>
<comment type="subcellular location">
    <subcellularLocation>
        <location evidence="12">Cytoplasm</location>
    </subcellularLocation>
</comment>
<comment type="pathway">
    <text evidence="2 12">Cofactor biosynthesis; NAD(+) biosynthesis; iminoaspartate from L-aspartate (oxidase route): step 1/1.</text>
</comment>
<comment type="cofactor">
    <cofactor evidence="1 12">
        <name>FAD</name>
        <dbReference type="ChEBI" id="CHEBI:57692"/>
    </cofactor>
</comment>
<dbReference type="InterPro" id="IPR036188">
    <property type="entry name" value="FAD/NAD-bd_sf"/>
</dbReference>
<dbReference type="AlphaFoldDB" id="A0A2I0QX94"/>
<evidence type="ECO:0000313" key="16">
    <source>
        <dbReference type="Proteomes" id="UP000243524"/>
    </source>
</evidence>